<dbReference type="RefSeq" id="WP_132356409.1">
    <property type="nucleotide sequence ID" value="NZ_CAWOJO010000100.1"/>
</dbReference>
<dbReference type="AlphaFoldDB" id="A0A4R4IPS8"/>
<organism evidence="2 3">
    <name type="scientific">Photorhabdus khanii subsp. guanajuatensis</name>
    <dbReference type="NCBI Taxonomy" id="2100166"/>
    <lineage>
        <taxon>Bacteria</taxon>
        <taxon>Pseudomonadati</taxon>
        <taxon>Pseudomonadota</taxon>
        <taxon>Gammaproteobacteria</taxon>
        <taxon>Enterobacterales</taxon>
        <taxon>Morganellaceae</taxon>
        <taxon>Photorhabdus</taxon>
    </lineage>
</organism>
<proteinExistence type="predicted"/>
<accession>A0A4R4IPS8</accession>
<sequence>MKKLLTATILILSSMIPFFSIGVKAAGSLQKNCQNYIPNTLIDSVNILTNLNSTAPGMNISVNGKWYSQYITENDLGGAENAVLAQLAILAYEGGYIVNVCIDMGSITGIELVSIFD</sequence>
<dbReference type="EMBL" id="PUJY01000100">
    <property type="protein sequence ID" value="TDB42640.1"/>
    <property type="molecule type" value="Genomic_DNA"/>
</dbReference>
<comment type="caution">
    <text evidence="2">The sequence shown here is derived from an EMBL/GenBank/DDBJ whole genome shotgun (WGS) entry which is preliminary data.</text>
</comment>
<protein>
    <submittedName>
        <fullName evidence="2">Uncharacterized protein</fullName>
    </submittedName>
</protein>
<dbReference type="Proteomes" id="UP000295598">
    <property type="component" value="Unassembled WGS sequence"/>
</dbReference>
<feature type="signal peptide" evidence="1">
    <location>
        <begin position="1"/>
        <end position="25"/>
    </location>
</feature>
<name>A0A4R4IPS8_9GAMM</name>
<evidence type="ECO:0000313" key="2">
    <source>
        <dbReference type="EMBL" id="TDB42640.1"/>
    </source>
</evidence>
<gene>
    <name evidence="2" type="ORF">C5467_23685</name>
</gene>
<keyword evidence="1" id="KW-0732">Signal</keyword>
<evidence type="ECO:0000313" key="3">
    <source>
        <dbReference type="Proteomes" id="UP000295598"/>
    </source>
</evidence>
<reference evidence="2 3" key="1">
    <citation type="journal article" date="2019" name="Int. J. Syst. Evol. Microbiol.">
        <title>Photorhabdus khanii subsp. guanajuatensis subsp. nov., isolated from Heterorhabditis atacamensis, and Photorhabdus luminescens subsp. mexicana subsp. nov., isolated from Heterorhabditis mexicana entomopathogenic nematodes.</title>
        <authorList>
            <person name="Machado R.A.R."/>
            <person name="Bruno P."/>
            <person name="Arce C.C.M."/>
            <person name="Liechti N."/>
            <person name="Kohler A."/>
            <person name="Bernal J."/>
            <person name="Bruggmann R."/>
            <person name="Turlings T.C.J."/>
        </authorList>
    </citation>
    <scope>NUCLEOTIDE SEQUENCE [LARGE SCALE GENOMIC DNA]</scope>
    <source>
        <strain evidence="2 3">MEX20-17</strain>
    </source>
</reference>
<evidence type="ECO:0000256" key="1">
    <source>
        <dbReference type="SAM" id="SignalP"/>
    </source>
</evidence>
<feature type="chain" id="PRO_5020613363" evidence="1">
    <location>
        <begin position="26"/>
        <end position="117"/>
    </location>
</feature>